<accession>A0A5C2SFG1</accession>
<dbReference type="Proteomes" id="UP000313359">
    <property type="component" value="Unassembled WGS sequence"/>
</dbReference>
<proteinExistence type="predicted"/>
<keyword evidence="2" id="KW-1185">Reference proteome</keyword>
<dbReference type="AlphaFoldDB" id="A0A5C2SFG1"/>
<evidence type="ECO:0000313" key="2">
    <source>
        <dbReference type="Proteomes" id="UP000313359"/>
    </source>
</evidence>
<dbReference type="EMBL" id="ML122260">
    <property type="protein sequence ID" value="RPD61889.1"/>
    <property type="molecule type" value="Genomic_DNA"/>
</dbReference>
<sequence length="158" mass="17861">MLACAHRGLYSILHAPSRATAHDSRVHDLNPTYYPHMRGTSRLLFPSPLPQPDHLDWSDALLPVSYLRCSRCSLAYAPPCTLTLLSSVHLVYYLLVRFVSPPAVRVQYGFLLIMASCFDSRSHDRVECRTDDTVAVVTPRHAIAPTYHTAEWTLASYY</sequence>
<reference evidence="1" key="1">
    <citation type="journal article" date="2018" name="Genome Biol. Evol.">
        <title>Genomics and development of Lentinus tigrinus, a white-rot wood-decaying mushroom with dimorphic fruiting bodies.</title>
        <authorList>
            <person name="Wu B."/>
            <person name="Xu Z."/>
            <person name="Knudson A."/>
            <person name="Carlson A."/>
            <person name="Chen N."/>
            <person name="Kovaka S."/>
            <person name="LaButti K."/>
            <person name="Lipzen A."/>
            <person name="Pennachio C."/>
            <person name="Riley R."/>
            <person name="Schakwitz W."/>
            <person name="Umezawa K."/>
            <person name="Ohm R.A."/>
            <person name="Grigoriev I.V."/>
            <person name="Nagy L.G."/>
            <person name="Gibbons J."/>
            <person name="Hibbett D."/>
        </authorList>
    </citation>
    <scope>NUCLEOTIDE SEQUENCE [LARGE SCALE GENOMIC DNA]</scope>
    <source>
        <strain evidence="1">ALCF2SS1-6</strain>
    </source>
</reference>
<gene>
    <name evidence="1" type="ORF">L227DRAFT_42733</name>
</gene>
<organism evidence="1 2">
    <name type="scientific">Lentinus tigrinus ALCF2SS1-6</name>
    <dbReference type="NCBI Taxonomy" id="1328759"/>
    <lineage>
        <taxon>Eukaryota</taxon>
        <taxon>Fungi</taxon>
        <taxon>Dikarya</taxon>
        <taxon>Basidiomycota</taxon>
        <taxon>Agaricomycotina</taxon>
        <taxon>Agaricomycetes</taxon>
        <taxon>Polyporales</taxon>
        <taxon>Polyporaceae</taxon>
        <taxon>Lentinus</taxon>
    </lineage>
</organism>
<protein>
    <submittedName>
        <fullName evidence="1">Uncharacterized protein</fullName>
    </submittedName>
</protein>
<evidence type="ECO:0000313" key="1">
    <source>
        <dbReference type="EMBL" id="RPD61889.1"/>
    </source>
</evidence>
<name>A0A5C2SFG1_9APHY</name>